<proteinExistence type="predicted"/>
<evidence type="ECO:0000259" key="2">
    <source>
        <dbReference type="PROSITE" id="PS51464"/>
    </source>
</evidence>
<dbReference type="Gene3D" id="1.10.8.1080">
    <property type="match status" value="1"/>
</dbReference>
<dbReference type="InterPro" id="IPR001347">
    <property type="entry name" value="SIS_dom"/>
</dbReference>
<dbReference type="EC" id="4.2.1.126" evidence="3"/>
<dbReference type="InterPro" id="IPR046348">
    <property type="entry name" value="SIS_dom_sf"/>
</dbReference>
<dbReference type="Pfam" id="PF22645">
    <property type="entry name" value="GKRP_SIS_N"/>
    <property type="match status" value="1"/>
</dbReference>
<protein>
    <submittedName>
        <fullName evidence="3">N-acetylmuramic acid 6-phosphate etherase</fullName>
        <ecNumber evidence="3">4.2.1.126</ecNumber>
    </submittedName>
</protein>
<dbReference type="NCBIfam" id="NF003915">
    <property type="entry name" value="PRK05441.1"/>
    <property type="match status" value="1"/>
</dbReference>
<organism evidence="3 4">
    <name type="scientific">Sphingomonas rustica</name>
    <dbReference type="NCBI Taxonomy" id="3103142"/>
    <lineage>
        <taxon>Bacteria</taxon>
        <taxon>Pseudomonadati</taxon>
        <taxon>Pseudomonadota</taxon>
        <taxon>Alphaproteobacteria</taxon>
        <taxon>Sphingomonadales</taxon>
        <taxon>Sphingomonadaceae</taxon>
        <taxon>Sphingomonas</taxon>
    </lineage>
</organism>
<dbReference type="InterPro" id="IPR040190">
    <property type="entry name" value="MURQ/GCKR"/>
</dbReference>
<dbReference type="PROSITE" id="PS51464">
    <property type="entry name" value="SIS"/>
    <property type="match status" value="1"/>
</dbReference>
<dbReference type="PANTHER" id="PTHR10088:SF4">
    <property type="entry name" value="GLUCOKINASE REGULATORY PROTEIN"/>
    <property type="match status" value="1"/>
</dbReference>
<dbReference type="GO" id="GO:0016829">
    <property type="term" value="F:lyase activity"/>
    <property type="evidence" value="ECO:0007669"/>
    <property type="project" value="UniProtKB-KW"/>
</dbReference>
<keyword evidence="3" id="KW-0456">Lyase</keyword>
<feature type="domain" description="SIS" evidence="2">
    <location>
        <begin position="50"/>
        <end position="213"/>
    </location>
</feature>
<dbReference type="SUPFAM" id="SSF53697">
    <property type="entry name" value="SIS domain"/>
    <property type="match status" value="1"/>
</dbReference>
<dbReference type="Gene3D" id="3.40.50.10490">
    <property type="entry name" value="Glucose-6-phosphate isomerase like protein, domain 1"/>
    <property type="match status" value="1"/>
</dbReference>
<dbReference type="EMBL" id="JBDIZK010000010">
    <property type="protein sequence ID" value="MEN3748712.1"/>
    <property type="molecule type" value="Genomic_DNA"/>
</dbReference>
<dbReference type="NCBIfam" id="NF009222">
    <property type="entry name" value="PRK12570.1"/>
    <property type="match status" value="1"/>
</dbReference>
<comment type="caution">
    <text evidence="3">The sequence shown here is derived from an EMBL/GenBank/DDBJ whole genome shotgun (WGS) entry which is preliminary data.</text>
</comment>
<keyword evidence="1" id="KW-0119">Carbohydrate metabolism</keyword>
<dbReference type="PANTHER" id="PTHR10088">
    <property type="entry name" value="GLUCOKINASE REGULATORY PROTEIN"/>
    <property type="match status" value="1"/>
</dbReference>
<dbReference type="RefSeq" id="WP_346247751.1">
    <property type="nucleotide sequence ID" value="NZ_JBDIZK010000010.1"/>
</dbReference>
<dbReference type="Proteomes" id="UP001427805">
    <property type="component" value="Unassembled WGS sequence"/>
</dbReference>
<reference evidence="3 4" key="1">
    <citation type="submission" date="2024-05" db="EMBL/GenBank/DDBJ databases">
        <title>Sphingomonas sp. HF-S3 16S ribosomal RNA gene Genome sequencing and assembly.</title>
        <authorList>
            <person name="Lee H."/>
        </authorList>
    </citation>
    <scope>NUCLEOTIDE SEQUENCE [LARGE SCALE GENOMIC DNA]</scope>
    <source>
        <strain evidence="3 4">HF-S3</strain>
    </source>
</reference>
<keyword evidence="4" id="KW-1185">Reference proteome</keyword>
<evidence type="ECO:0000313" key="3">
    <source>
        <dbReference type="EMBL" id="MEN3748712.1"/>
    </source>
</evidence>
<sequence length="291" mass="29536">MSTESIDPRFTDIDLWPTGNAVQAMIEGQLAAVAALQGQARAIAAAAEAAAGRLRAGGRLVYAGAGTSGRVAVQDGVELGPTYGWPEARQVYLMAGGLRALTEAVEGAEDDADAARAEIAAAGVGANDVVIGVAASGRTRYTVAAIEAARAAGALTLAIANNPDTPLLRAAEHAVLVDTGSEIVAGSTRMKAGTAQKAALNLFSTATMIRLGYVYRGQMVAMRMANAKLQVRGRAMVARLAGVDEDAAGAALEAAGRDIRRAVLIARGASPEDAAARLDAAGGSLRATLEQ</sequence>
<name>A0ABV0BAW3_9SPHN</name>
<gene>
    <name evidence="3" type="ORF">TPR58_16170</name>
</gene>
<evidence type="ECO:0000313" key="4">
    <source>
        <dbReference type="Proteomes" id="UP001427805"/>
    </source>
</evidence>
<accession>A0ABV0BAW3</accession>
<evidence type="ECO:0000256" key="1">
    <source>
        <dbReference type="ARBA" id="ARBA00023277"/>
    </source>
</evidence>